<proteinExistence type="predicted"/>
<dbReference type="AlphaFoldDB" id="D1CBL8"/>
<evidence type="ECO:0000313" key="3">
    <source>
        <dbReference type="Proteomes" id="UP000000323"/>
    </source>
</evidence>
<feature type="transmembrane region" description="Helical" evidence="1">
    <location>
        <begin position="87"/>
        <end position="105"/>
    </location>
</feature>
<evidence type="ECO:0008006" key="4">
    <source>
        <dbReference type="Google" id="ProtNLM"/>
    </source>
</evidence>
<dbReference type="STRING" id="525904.Tter_1275"/>
<name>D1CBL8_THET1</name>
<dbReference type="HOGENOM" id="CLU_1748816_0_0_0"/>
<evidence type="ECO:0000256" key="1">
    <source>
        <dbReference type="SAM" id="Phobius"/>
    </source>
</evidence>
<feature type="transmembrane region" description="Helical" evidence="1">
    <location>
        <begin position="63"/>
        <end position="81"/>
    </location>
</feature>
<dbReference type="Proteomes" id="UP000000323">
    <property type="component" value="Chromosome 1"/>
</dbReference>
<keyword evidence="1" id="KW-1133">Transmembrane helix</keyword>
<sequence length="149" mass="17229">MHKYEKEIEEIIARLESKESPRRTTSKTYRDIPPVLPRRRMSFSAIMNKVAGRLGSGLRDSELLISGVLLIFISSTLLSGLGVIQDWIAVIGAILFLLPSVFGALRWRPQDRPEKLWRGRPVDDSSPWDNMIDRFNGSSRDFRDRFKRR</sequence>
<protein>
    <recommendedName>
        <fullName evidence="4">Transmembrane protein</fullName>
    </recommendedName>
</protein>
<dbReference type="EMBL" id="CP001825">
    <property type="protein sequence ID" value="ACZ42183.1"/>
    <property type="molecule type" value="Genomic_DNA"/>
</dbReference>
<evidence type="ECO:0000313" key="2">
    <source>
        <dbReference type="EMBL" id="ACZ42183.1"/>
    </source>
</evidence>
<accession>D1CBL8</accession>
<dbReference type="RefSeq" id="WP_012875218.1">
    <property type="nucleotide sequence ID" value="NC_013525.1"/>
</dbReference>
<keyword evidence="1" id="KW-0812">Transmembrane</keyword>
<keyword evidence="3" id="KW-1185">Reference proteome</keyword>
<dbReference type="KEGG" id="ttr:Tter_1275"/>
<gene>
    <name evidence="2" type="ordered locus">Tter_1275</name>
</gene>
<reference evidence="3" key="1">
    <citation type="journal article" date="2010" name="Stand. Genomic Sci.">
        <title>Complete genome sequence of 'Thermobaculum terrenum' type strain (YNP1).</title>
        <authorList>
            <person name="Kiss H."/>
            <person name="Cleland D."/>
            <person name="Lapidus A."/>
            <person name="Lucas S."/>
            <person name="Glavina Del Rio T."/>
            <person name="Nolan M."/>
            <person name="Tice H."/>
            <person name="Han C."/>
            <person name="Goodwin L."/>
            <person name="Pitluck S."/>
            <person name="Liolios K."/>
            <person name="Ivanova N."/>
            <person name="Mavromatis K."/>
            <person name="Ovchinnikova G."/>
            <person name="Pati A."/>
            <person name="Chen A."/>
            <person name="Palaniappan K."/>
            <person name="Land M."/>
            <person name="Hauser L."/>
            <person name="Chang Y."/>
            <person name="Jeffries C."/>
            <person name="Lu M."/>
            <person name="Brettin T."/>
            <person name="Detter J."/>
            <person name="Goker M."/>
            <person name="Tindall B."/>
            <person name="Beck B."/>
            <person name="McDermott T."/>
            <person name="Woyke T."/>
            <person name="Bristow J."/>
            <person name="Eisen J."/>
            <person name="Markowitz V."/>
            <person name="Hugenholtz P."/>
            <person name="Kyrpides N."/>
            <person name="Klenk H."/>
            <person name="Cheng J."/>
        </authorList>
    </citation>
    <scope>NUCLEOTIDE SEQUENCE [LARGE SCALE GENOMIC DNA]</scope>
    <source>
        <strain evidence="3">ATCC BAA-798 / YNP1</strain>
    </source>
</reference>
<organism evidence="2 3">
    <name type="scientific">Thermobaculum terrenum (strain ATCC BAA-798 / CCMEE 7001 / YNP1)</name>
    <dbReference type="NCBI Taxonomy" id="525904"/>
    <lineage>
        <taxon>Bacteria</taxon>
        <taxon>Bacillati</taxon>
        <taxon>Chloroflexota</taxon>
        <taxon>Chloroflexia</taxon>
        <taxon>Candidatus Thermobaculales</taxon>
        <taxon>Candidatus Thermobaculaceae</taxon>
        <taxon>Thermobaculum</taxon>
    </lineage>
</organism>
<keyword evidence="1" id="KW-0472">Membrane</keyword>